<dbReference type="Pfam" id="PF04214">
    <property type="entry name" value="DUF411"/>
    <property type="match status" value="1"/>
</dbReference>
<evidence type="ECO:0000313" key="1">
    <source>
        <dbReference type="EMBL" id="PPC74859.1"/>
    </source>
</evidence>
<proteinExistence type="predicted"/>
<gene>
    <name evidence="1" type="ORF">C4K68_22960</name>
</gene>
<accession>A0A2S5KK14</accession>
<dbReference type="OrthoDB" id="14727at2"/>
<dbReference type="Proteomes" id="UP000238196">
    <property type="component" value="Unassembled WGS sequence"/>
</dbReference>
<evidence type="ECO:0000313" key="2">
    <source>
        <dbReference type="Proteomes" id="UP000238196"/>
    </source>
</evidence>
<organism evidence="1 2">
    <name type="scientific">Proteobacteria bacterium 228</name>
    <dbReference type="NCBI Taxonomy" id="2083153"/>
    <lineage>
        <taxon>Bacteria</taxon>
        <taxon>Pseudomonadati</taxon>
        <taxon>Pseudomonadota</taxon>
    </lineage>
</organism>
<reference evidence="1 2" key="1">
    <citation type="submission" date="2018-02" db="EMBL/GenBank/DDBJ databases">
        <title>novel marine gammaproteobacteria from coastal saline agro ecosystem.</title>
        <authorList>
            <person name="Krishnan R."/>
            <person name="Ramesh Kumar N."/>
        </authorList>
    </citation>
    <scope>NUCLEOTIDE SEQUENCE [LARGE SCALE GENOMIC DNA]</scope>
    <source>
        <strain evidence="1 2">228</strain>
    </source>
</reference>
<protein>
    <submittedName>
        <fullName evidence="1">Metal-binding protein</fullName>
    </submittedName>
</protein>
<dbReference type="AlphaFoldDB" id="A0A2S5KK14"/>
<comment type="caution">
    <text evidence="1">The sequence shown here is derived from an EMBL/GenBank/DDBJ whole genome shotgun (WGS) entry which is preliminary data.</text>
</comment>
<name>A0A2S5KK14_9PROT</name>
<dbReference type="EMBL" id="PRLP01000122">
    <property type="protein sequence ID" value="PPC74859.1"/>
    <property type="molecule type" value="Genomic_DNA"/>
</dbReference>
<dbReference type="InterPro" id="IPR007332">
    <property type="entry name" value="DUF411"/>
</dbReference>
<sequence>MYSRHTRARPAPLVRRTLQRLSVIVLTSLPVMAWAEAVQLEVFKDPQCGCCQAWLEHMQGFNTTDSQLSFAPRVNTTADLYATKDRLAIPPRLRSCHTAVEAKSGYVFEGHVPARLIARFLAEKPDARGLAVPGMPLGSPGMEMGERFQPYAVYLLKNDGSTEVYANVESAAQQY</sequence>